<evidence type="ECO:0000313" key="2">
    <source>
        <dbReference type="EMBL" id="MBW0489912.1"/>
    </source>
</evidence>
<organism evidence="2 3">
    <name type="scientific">Austropuccinia psidii MF-1</name>
    <dbReference type="NCBI Taxonomy" id="1389203"/>
    <lineage>
        <taxon>Eukaryota</taxon>
        <taxon>Fungi</taxon>
        <taxon>Dikarya</taxon>
        <taxon>Basidiomycota</taxon>
        <taxon>Pucciniomycotina</taxon>
        <taxon>Pucciniomycetes</taxon>
        <taxon>Pucciniales</taxon>
        <taxon>Sphaerophragmiaceae</taxon>
        <taxon>Austropuccinia</taxon>
    </lineage>
</organism>
<dbReference type="Proteomes" id="UP000765509">
    <property type="component" value="Unassembled WGS sequence"/>
</dbReference>
<comment type="caution">
    <text evidence="2">The sequence shown here is derived from an EMBL/GenBank/DDBJ whole genome shotgun (WGS) entry which is preliminary data.</text>
</comment>
<protein>
    <submittedName>
        <fullName evidence="2">Uncharacterized protein</fullName>
    </submittedName>
</protein>
<dbReference type="AlphaFoldDB" id="A0A9Q3H3P3"/>
<name>A0A9Q3H3P3_9BASI</name>
<proteinExistence type="predicted"/>
<evidence type="ECO:0000256" key="1">
    <source>
        <dbReference type="SAM" id="MobiDB-lite"/>
    </source>
</evidence>
<dbReference type="EMBL" id="AVOT02010318">
    <property type="protein sequence ID" value="MBW0489912.1"/>
    <property type="molecule type" value="Genomic_DNA"/>
</dbReference>
<reference evidence="2" key="1">
    <citation type="submission" date="2021-03" db="EMBL/GenBank/DDBJ databases">
        <title>Draft genome sequence of rust myrtle Austropuccinia psidii MF-1, a brazilian biotype.</title>
        <authorList>
            <person name="Quecine M.C."/>
            <person name="Pachon D.M.R."/>
            <person name="Bonatelli M.L."/>
            <person name="Correr F.H."/>
            <person name="Franceschini L.M."/>
            <person name="Leite T.F."/>
            <person name="Margarido G.R.A."/>
            <person name="Almeida C.A."/>
            <person name="Ferrarezi J.A."/>
            <person name="Labate C.A."/>
        </authorList>
    </citation>
    <scope>NUCLEOTIDE SEQUENCE</scope>
    <source>
        <strain evidence="2">MF-1</strain>
    </source>
</reference>
<gene>
    <name evidence="2" type="ORF">O181_029627</name>
</gene>
<feature type="region of interest" description="Disordered" evidence="1">
    <location>
        <begin position="54"/>
        <end position="95"/>
    </location>
</feature>
<accession>A0A9Q3H3P3</accession>
<sequence length="95" mass="10717">MDRGPILEGEEHPREEERDLRISSFFIGVVQYFPANLESSLKGFGKYGEEEKEESECTEVFPDSVGEPGGTRRLPAFKNPSMKAPDLFHGTKLLK</sequence>
<keyword evidence="3" id="KW-1185">Reference proteome</keyword>
<evidence type="ECO:0000313" key="3">
    <source>
        <dbReference type="Proteomes" id="UP000765509"/>
    </source>
</evidence>